<dbReference type="Gene3D" id="3.90.1310.10">
    <property type="entry name" value="Penicillin-binding protein 2a (Domain 2)"/>
    <property type="match status" value="1"/>
</dbReference>
<dbReference type="PANTHER" id="PTHR30627:SF24">
    <property type="entry name" value="PENICILLIN-BINDING PROTEIN 4B"/>
    <property type="match status" value="1"/>
</dbReference>
<dbReference type="PANTHER" id="PTHR30627">
    <property type="entry name" value="PEPTIDOGLYCAN D,D-TRANSPEPTIDASE"/>
    <property type="match status" value="1"/>
</dbReference>
<dbReference type="EMBL" id="AGWN01000001">
    <property type="protein sequence ID" value="EPD31362.1"/>
    <property type="molecule type" value="Genomic_DNA"/>
</dbReference>
<keyword evidence="5" id="KW-1185">Reference proteome</keyword>
<proteinExistence type="predicted"/>
<dbReference type="InterPro" id="IPR050515">
    <property type="entry name" value="Beta-lactam/transpept"/>
</dbReference>
<accession>A0A9W5RFA7</accession>
<feature type="domain" description="Penicillin binding protein A dimerisation" evidence="3">
    <location>
        <begin position="52"/>
        <end position="135"/>
    </location>
</feature>
<dbReference type="AlphaFoldDB" id="A0A9W5RFA7"/>
<evidence type="ECO:0000313" key="4">
    <source>
        <dbReference type="EMBL" id="EPD31362.1"/>
    </source>
</evidence>
<evidence type="ECO:0000259" key="2">
    <source>
        <dbReference type="Pfam" id="PF00905"/>
    </source>
</evidence>
<dbReference type="Pfam" id="PF21922">
    <property type="entry name" value="PBP_dimer_2"/>
    <property type="match status" value="1"/>
</dbReference>
<organism evidence="4 5">
    <name type="scientific">Gleimia europaea ACS-120-V-Col10b</name>
    <dbReference type="NCBI Taxonomy" id="883069"/>
    <lineage>
        <taxon>Bacteria</taxon>
        <taxon>Bacillati</taxon>
        <taxon>Actinomycetota</taxon>
        <taxon>Actinomycetes</taxon>
        <taxon>Actinomycetales</taxon>
        <taxon>Actinomycetaceae</taxon>
        <taxon>Gleimia</taxon>
    </lineage>
</organism>
<keyword evidence="1" id="KW-0732">Signal</keyword>
<dbReference type="GO" id="GO:0005886">
    <property type="term" value="C:plasma membrane"/>
    <property type="evidence" value="ECO:0007669"/>
    <property type="project" value="TreeGrafter"/>
</dbReference>
<feature type="domain" description="Penicillin-binding protein transpeptidase" evidence="2">
    <location>
        <begin position="156"/>
        <end position="476"/>
    </location>
</feature>
<gene>
    <name evidence="4" type="ORF">HMPREF9238_01132</name>
</gene>
<dbReference type="OrthoDB" id="9766847at2"/>
<protein>
    <recommendedName>
        <fullName evidence="6">Penicillin-binding protein transpeptidase domain-containing protein</fullName>
    </recommendedName>
</protein>
<dbReference type="InterPro" id="IPR001460">
    <property type="entry name" value="PCN-bd_Tpept"/>
</dbReference>
<evidence type="ECO:0000259" key="3">
    <source>
        <dbReference type="Pfam" id="PF21922"/>
    </source>
</evidence>
<sequence>MNNQIRKLYIILFAMVCSLALAATYIQFYKAPELNADARNSRTILHAAERDRGPIIVNGAAIAESVKIPDSRRYTRNYPAGDLYAHLTGWFSTNLGSSSGLESAADDILEGDAPSLLTQRLQNLLTGQERRGGGVNLTIDAPLQEAAKSALGGREGAVVAIEAKTGAIRALYSSPSYDPNILADADGETALDYYKELDADSGMPLKNRAIAADRYAPGSVFKLITAAAMLESGLTPDSKVKGPASYRLPGTETDLPNISGLACGDGNPTLTEAFARSCNTTFAEGGVTVGADKLRQKALDFGFEQNLTIPLPVTPSAYPEGLDQAQTALAAIGQSDVQVTPLQIAMIGAAVANDGQQMKPYLIDSVVNADLEVQTTIKPEVLATPITPEVAAQLRTMMVAVVDTRYGTGGTMYLPGRTVAAKTGTAEVGDHNIAWSVGFIAKDNPIVIAVAIQGDEINPYVGGGTDAGPVVRQLLEVEDANE</sequence>
<dbReference type="Pfam" id="PF00905">
    <property type="entry name" value="Transpeptidase"/>
    <property type="match status" value="1"/>
</dbReference>
<dbReference type="InterPro" id="IPR054120">
    <property type="entry name" value="PBPA_dimer"/>
</dbReference>
<comment type="caution">
    <text evidence="4">The sequence shown here is derived from an EMBL/GenBank/DDBJ whole genome shotgun (WGS) entry which is preliminary data.</text>
</comment>
<feature type="signal peptide" evidence="1">
    <location>
        <begin position="1"/>
        <end position="22"/>
    </location>
</feature>
<evidence type="ECO:0000256" key="1">
    <source>
        <dbReference type="SAM" id="SignalP"/>
    </source>
</evidence>
<feature type="chain" id="PRO_5040844184" description="Penicillin-binding protein transpeptidase domain-containing protein" evidence="1">
    <location>
        <begin position="23"/>
        <end position="482"/>
    </location>
</feature>
<dbReference type="GO" id="GO:0071972">
    <property type="term" value="F:peptidoglycan L,D-transpeptidase activity"/>
    <property type="evidence" value="ECO:0007669"/>
    <property type="project" value="TreeGrafter"/>
</dbReference>
<name>A0A9W5RFA7_9ACTO</name>
<evidence type="ECO:0008006" key="6">
    <source>
        <dbReference type="Google" id="ProtNLM"/>
    </source>
</evidence>
<dbReference type="Proteomes" id="UP000014387">
    <property type="component" value="Unassembled WGS sequence"/>
</dbReference>
<dbReference type="SUPFAM" id="SSF56601">
    <property type="entry name" value="beta-lactamase/transpeptidase-like"/>
    <property type="match status" value="1"/>
</dbReference>
<dbReference type="GO" id="GO:0008658">
    <property type="term" value="F:penicillin binding"/>
    <property type="evidence" value="ECO:0007669"/>
    <property type="project" value="InterPro"/>
</dbReference>
<dbReference type="InterPro" id="IPR012338">
    <property type="entry name" value="Beta-lactam/transpept-like"/>
</dbReference>
<dbReference type="Gene3D" id="3.40.710.10">
    <property type="entry name" value="DD-peptidase/beta-lactamase superfamily"/>
    <property type="match status" value="1"/>
</dbReference>
<reference evidence="4 5" key="1">
    <citation type="submission" date="2013-05" db="EMBL/GenBank/DDBJ databases">
        <title>The Genome Sequence of Actinomyces europaeus ACS-120-V-COL10B.</title>
        <authorList>
            <consortium name="The Broad Institute Genomics Platform"/>
            <person name="Earl A."/>
            <person name="Ward D."/>
            <person name="Feldgarden M."/>
            <person name="Gevers D."/>
            <person name="Saerens B."/>
            <person name="Vaneechoutte M."/>
            <person name="Walker B."/>
            <person name="Young S."/>
            <person name="Zeng Q."/>
            <person name="Gargeya S."/>
            <person name="Fitzgerald M."/>
            <person name="Haas B."/>
            <person name="Abouelleil A."/>
            <person name="Allen A.W."/>
            <person name="Alvarado L."/>
            <person name="Arachchi H.M."/>
            <person name="Berlin A.M."/>
            <person name="Chapman S.B."/>
            <person name="Gainer-Dewar J."/>
            <person name="Goldberg J."/>
            <person name="Griggs A."/>
            <person name="Gujja S."/>
            <person name="Hansen M."/>
            <person name="Howarth C."/>
            <person name="Imamovic A."/>
            <person name="Ireland A."/>
            <person name="Larimer J."/>
            <person name="McCowan C."/>
            <person name="Murphy C."/>
            <person name="Pearson M."/>
            <person name="Poon T.W."/>
            <person name="Priest M."/>
            <person name="Roberts A."/>
            <person name="Saif S."/>
            <person name="Shea T."/>
            <person name="Sisk P."/>
            <person name="Sykes S."/>
            <person name="Wortman J."/>
            <person name="Nusbaum C."/>
            <person name="Birren B."/>
        </authorList>
    </citation>
    <scope>NUCLEOTIDE SEQUENCE [LARGE SCALE GENOMIC DNA]</scope>
    <source>
        <strain evidence="4 5">ACS-120-V-Col10b</strain>
    </source>
</reference>
<dbReference type="GO" id="GO:0071555">
    <property type="term" value="P:cell wall organization"/>
    <property type="evidence" value="ECO:0007669"/>
    <property type="project" value="TreeGrafter"/>
</dbReference>
<evidence type="ECO:0000313" key="5">
    <source>
        <dbReference type="Proteomes" id="UP000014387"/>
    </source>
</evidence>
<dbReference type="RefSeq" id="WP_016444473.1">
    <property type="nucleotide sequence ID" value="NZ_KE150266.1"/>
</dbReference>